<dbReference type="SUPFAM" id="SSF53335">
    <property type="entry name" value="S-adenosyl-L-methionine-dependent methyltransferases"/>
    <property type="match status" value="1"/>
</dbReference>
<dbReference type="CDD" id="cd01106">
    <property type="entry name" value="HTH_TipAL-Mta"/>
    <property type="match status" value="1"/>
</dbReference>
<keyword evidence="4" id="KW-1185">Reference proteome</keyword>
<dbReference type="Gene3D" id="3.40.50.150">
    <property type="entry name" value="Vaccinia Virus protein VP39"/>
    <property type="match status" value="1"/>
</dbReference>
<dbReference type="CDD" id="cd02440">
    <property type="entry name" value="AdoMet_MTases"/>
    <property type="match status" value="1"/>
</dbReference>
<sequence>MKREDYLTTGQIARRTGMTIRTLRYYDQIGLLNPSQYDHASLRMYSKEDLIRLQKIQTLKYIGLSLNEIKQIIQDNSLPIHDLRSSLVMQKEIIQQKIAHMQYVVKAINESMGILGDKLEQVDWESLGNLIHAIHVEIDWVEQYHNACRLQTRIQLYDKFSVNKIGWHRWLFEHLSHSPNLRVLELGCGDAALWSRNIERVPESWSITLTDLSSGMLDEARKNLGEYYDRFKFLVVDAQDIPFHNDEFDIVIANHMLYHVPDISKAIMEIHRVLKQGGMFYASTMSKRHLQEIEQLAKSFDSQIQVLDHVIERFHLDNGKEILSPWFSEIECIQYEDHMLVDEIQPLINYITSTPMNAREVLNGVTLDKFRKFISTKLELEGSIYITKESGFFLGRK</sequence>
<organism evidence="3 4">
    <name type="scientific">Paenibacillus alginolyticus</name>
    <dbReference type="NCBI Taxonomy" id="59839"/>
    <lineage>
        <taxon>Bacteria</taxon>
        <taxon>Bacillati</taxon>
        <taxon>Bacillota</taxon>
        <taxon>Bacilli</taxon>
        <taxon>Bacillales</taxon>
        <taxon>Paenibacillaceae</taxon>
        <taxon>Paenibacillus</taxon>
    </lineage>
</organism>
<dbReference type="InterPro" id="IPR000551">
    <property type="entry name" value="MerR-type_HTH_dom"/>
</dbReference>
<dbReference type="Gene3D" id="1.10.1660.10">
    <property type="match status" value="1"/>
</dbReference>
<evidence type="ECO:0000256" key="1">
    <source>
        <dbReference type="ARBA" id="ARBA00023125"/>
    </source>
</evidence>
<dbReference type="RefSeq" id="WP_268618065.1">
    <property type="nucleotide sequence ID" value="NZ_JAMDMX010000133.1"/>
</dbReference>
<protein>
    <submittedName>
        <fullName evidence="3">MerR family transcriptional regulator</fullName>
    </submittedName>
</protein>
<dbReference type="PANTHER" id="PTHR30204">
    <property type="entry name" value="REDOX-CYCLING DRUG-SENSING TRANSCRIPTIONAL ACTIVATOR SOXR"/>
    <property type="match status" value="1"/>
</dbReference>
<dbReference type="Proteomes" id="UP001527099">
    <property type="component" value="Unassembled WGS sequence"/>
</dbReference>
<feature type="domain" description="HTH merR-type" evidence="2">
    <location>
        <begin position="6"/>
        <end position="75"/>
    </location>
</feature>
<dbReference type="InterPro" id="IPR013216">
    <property type="entry name" value="Methyltransf_11"/>
</dbReference>
<dbReference type="Pfam" id="PF13411">
    <property type="entry name" value="MerR_1"/>
    <property type="match status" value="1"/>
</dbReference>
<reference evidence="3 4" key="1">
    <citation type="submission" date="2022-05" db="EMBL/GenBank/DDBJ databases">
        <title>Genome Sequencing of Bee-Associated Microbes.</title>
        <authorList>
            <person name="Dunlap C."/>
        </authorList>
    </citation>
    <scope>NUCLEOTIDE SEQUENCE [LARGE SCALE GENOMIC DNA]</scope>
    <source>
        <strain evidence="3 4">NRRL B-14421</strain>
    </source>
</reference>
<dbReference type="InterPro" id="IPR009061">
    <property type="entry name" value="DNA-bd_dom_put_sf"/>
</dbReference>
<dbReference type="PANTHER" id="PTHR30204:SF96">
    <property type="entry name" value="CHROMOSOME-ANCHORING PROTEIN RACA"/>
    <property type="match status" value="1"/>
</dbReference>
<accession>A0ABT4GM16</accession>
<gene>
    <name evidence="3" type="ORF">M5X19_31035</name>
</gene>
<dbReference type="SUPFAM" id="SSF46955">
    <property type="entry name" value="Putative DNA-binding domain"/>
    <property type="match status" value="1"/>
</dbReference>
<proteinExistence type="predicted"/>
<evidence type="ECO:0000259" key="2">
    <source>
        <dbReference type="PROSITE" id="PS50937"/>
    </source>
</evidence>
<evidence type="ECO:0000313" key="3">
    <source>
        <dbReference type="EMBL" id="MCY9697261.1"/>
    </source>
</evidence>
<dbReference type="SMART" id="SM00422">
    <property type="entry name" value="HTH_MERR"/>
    <property type="match status" value="1"/>
</dbReference>
<dbReference type="InterPro" id="IPR047057">
    <property type="entry name" value="MerR_fam"/>
</dbReference>
<dbReference type="EMBL" id="JAMDMX010000133">
    <property type="protein sequence ID" value="MCY9697261.1"/>
    <property type="molecule type" value="Genomic_DNA"/>
</dbReference>
<dbReference type="PROSITE" id="PS50937">
    <property type="entry name" value="HTH_MERR_2"/>
    <property type="match status" value="1"/>
</dbReference>
<comment type="caution">
    <text evidence="3">The sequence shown here is derived from an EMBL/GenBank/DDBJ whole genome shotgun (WGS) entry which is preliminary data.</text>
</comment>
<keyword evidence="1" id="KW-0238">DNA-binding</keyword>
<dbReference type="Pfam" id="PF08241">
    <property type="entry name" value="Methyltransf_11"/>
    <property type="match status" value="1"/>
</dbReference>
<dbReference type="InterPro" id="IPR029063">
    <property type="entry name" value="SAM-dependent_MTases_sf"/>
</dbReference>
<evidence type="ECO:0000313" key="4">
    <source>
        <dbReference type="Proteomes" id="UP001527099"/>
    </source>
</evidence>
<dbReference type="PRINTS" id="PR00040">
    <property type="entry name" value="HTHMERR"/>
</dbReference>
<name>A0ABT4GM16_9BACL</name>